<dbReference type="RefSeq" id="WP_165874461.1">
    <property type="nucleotide sequence ID" value="NZ_SMAA01000006.1"/>
</dbReference>
<reference evidence="1 2" key="1">
    <citation type="submission" date="2019-03" db="EMBL/GenBank/DDBJ databases">
        <title>Genomic Encyclopedia of Type Strains, Phase IV (KMG-IV): sequencing the most valuable type-strain genomes for metagenomic binning, comparative biology and taxonomic classification.</title>
        <authorList>
            <person name="Goeker M."/>
        </authorList>
    </citation>
    <scope>NUCLEOTIDE SEQUENCE [LARGE SCALE GENOMIC DNA]</scope>
    <source>
        <strain evidence="1 2">DSM 20467</strain>
    </source>
</reference>
<gene>
    <name evidence="1" type="ORF">EDC37_10652</name>
</gene>
<comment type="caution">
    <text evidence="1">The sequence shown here is derived from an EMBL/GenBank/DDBJ whole genome shotgun (WGS) entry which is preliminary data.</text>
</comment>
<accession>A0A4R3K9J3</accession>
<keyword evidence="2" id="KW-1185">Reference proteome</keyword>
<organism evidence="1 2">
    <name type="scientific">Pectinatus cerevisiiphilus</name>
    <dbReference type="NCBI Taxonomy" id="86956"/>
    <lineage>
        <taxon>Bacteria</taxon>
        <taxon>Bacillati</taxon>
        <taxon>Bacillota</taxon>
        <taxon>Negativicutes</taxon>
        <taxon>Selenomonadales</taxon>
        <taxon>Selenomonadaceae</taxon>
        <taxon>Pectinatus</taxon>
    </lineage>
</organism>
<dbReference type="SUPFAM" id="SSF160214">
    <property type="entry name" value="FlaG-like"/>
    <property type="match status" value="1"/>
</dbReference>
<proteinExistence type="predicted"/>
<dbReference type="AlphaFoldDB" id="A0A4R3K9J3"/>
<sequence>MLDNVLNAISGNVKAVINDLSSYTGQKKDESAETPVETTNLSSLSDRNKVENLLNTAIDDVKKGTTPNFSADDVKKMTDKLNTDMNDMNLQLKFVWYKELDQLGVKMIDINTQKTIKSFPPEDVMKTLMKTKEWVGKFLDENA</sequence>
<dbReference type="InterPro" id="IPR005186">
    <property type="entry name" value="FlaG"/>
</dbReference>
<dbReference type="InterPro" id="IPR035924">
    <property type="entry name" value="FlaG-like_sf"/>
</dbReference>
<dbReference type="EMBL" id="SMAA01000006">
    <property type="protein sequence ID" value="TCS79637.1"/>
    <property type="molecule type" value="Genomic_DNA"/>
</dbReference>
<protein>
    <submittedName>
        <fullName evidence="1">Putative FlaG/YvyC family protein</fullName>
    </submittedName>
</protein>
<dbReference type="PANTHER" id="PTHR37166">
    <property type="entry name" value="PROTEIN FLAG"/>
    <property type="match status" value="1"/>
</dbReference>
<dbReference type="Gene3D" id="3.30.160.170">
    <property type="entry name" value="FlaG-like"/>
    <property type="match status" value="1"/>
</dbReference>
<dbReference type="Proteomes" id="UP000295188">
    <property type="component" value="Unassembled WGS sequence"/>
</dbReference>
<dbReference type="PANTHER" id="PTHR37166:SF1">
    <property type="entry name" value="PROTEIN FLAG"/>
    <property type="match status" value="1"/>
</dbReference>
<evidence type="ECO:0000313" key="1">
    <source>
        <dbReference type="EMBL" id="TCS79637.1"/>
    </source>
</evidence>
<dbReference type="Pfam" id="PF03646">
    <property type="entry name" value="FlaG"/>
    <property type="match status" value="1"/>
</dbReference>
<evidence type="ECO:0000313" key="2">
    <source>
        <dbReference type="Proteomes" id="UP000295188"/>
    </source>
</evidence>
<name>A0A4R3K9J3_9FIRM</name>